<sequence>MAADPEEPRFNTLAERIAALNKQKNFDSVANGVANSPHQPAKRPPPPAPPVRPATSHRAQTDPASVHGSSHPAPATPARPARANAPPPLPRRDTSTSTASSRTSLTVSKTAPPPLPERTLPLPAQTPPALPRRASTQSTTHLSARPSSASSSISQHSRVSIPSLSSGASSSASYLPAGNAPRNMAPATFDPASLPALPPSKRDLEARAKEAAAQDAIWREERGNEIRARQAARLKDAPVATKTCSSPAPVPVSHPPSLPPRLPSRPAKSPNTMTQPSAPAPAASTAHADDEAKPAQQKLLHGTIRGFGSGQQVKPTAALPTRGAQQFPSLPTSSALEDTPPPVPLSSRPSVADMEAISSRSAAQQPQPNGASRDTKPGRCWVCRDWRAPDAVAGQFPRQSLPRNDAVGHLARGLCDPFPSYDDKARAIFTWCHHNIAYDTVSFFNNDVRHRSVQDTIFSGLAVCQGYAEVYMAVAKRAGLECLVVAGHGKGFGHRALKRGERPPPARPDGHAWNAVRVDGGVWKLVDACWGAGHLCAETKAYKQEFSPREFTLSNELFGRRHFPQDPRHQFRADGRTLSWDEYYTGGVDGEPFQWFGTGTREGLSEDSVEPKNRDISVRGGHTVRFQFSKNCEHWTSEKAGLGRAALFLLSIHGRGGQKDDFFPMETNGYWHWGDVDAEDLGAPGQSVDILVLDTMDGGDGRGVTAQEFLTKRGRVGMSWSCIARWNLVS</sequence>
<dbReference type="Proteomes" id="UP000811619">
    <property type="component" value="Unassembled WGS sequence"/>
</dbReference>
<feature type="compositionally biased region" description="Low complexity" evidence="1">
    <location>
        <begin position="143"/>
        <end position="178"/>
    </location>
</feature>
<dbReference type="SUPFAM" id="SSF54001">
    <property type="entry name" value="Cysteine proteinases"/>
    <property type="match status" value="1"/>
</dbReference>
<dbReference type="InterPro" id="IPR038765">
    <property type="entry name" value="Papain-like_cys_pep_sf"/>
</dbReference>
<feature type="compositionally biased region" description="Polar residues" evidence="1">
    <location>
        <begin position="24"/>
        <end position="38"/>
    </location>
</feature>
<dbReference type="Pfam" id="PF01841">
    <property type="entry name" value="Transglut_core"/>
    <property type="match status" value="1"/>
</dbReference>
<feature type="domain" description="Transglutaminase-like" evidence="2">
    <location>
        <begin position="421"/>
        <end position="528"/>
    </location>
</feature>
<dbReference type="AlphaFoldDB" id="A0A8K0J7F5"/>
<feature type="compositionally biased region" description="Polar residues" evidence="1">
    <location>
        <begin position="323"/>
        <end position="336"/>
    </location>
</feature>
<dbReference type="InterPro" id="IPR002931">
    <property type="entry name" value="Transglutaminase-like"/>
</dbReference>
<evidence type="ECO:0000313" key="3">
    <source>
        <dbReference type="EMBL" id="KAG5926879.1"/>
    </source>
</evidence>
<organism evidence="3 4">
    <name type="scientific">Claviceps africana</name>
    <dbReference type="NCBI Taxonomy" id="83212"/>
    <lineage>
        <taxon>Eukaryota</taxon>
        <taxon>Fungi</taxon>
        <taxon>Dikarya</taxon>
        <taxon>Ascomycota</taxon>
        <taxon>Pezizomycotina</taxon>
        <taxon>Sordariomycetes</taxon>
        <taxon>Hypocreomycetidae</taxon>
        <taxon>Hypocreales</taxon>
        <taxon>Clavicipitaceae</taxon>
        <taxon>Claviceps</taxon>
    </lineage>
</organism>
<feature type="compositionally biased region" description="Low complexity" evidence="1">
    <location>
        <begin position="95"/>
        <end position="108"/>
    </location>
</feature>
<dbReference type="PANTHER" id="PTHR46333">
    <property type="entry name" value="CYTOKINESIS PROTEIN 3"/>
    <property type="match status" value="1"/>
</dbReference>
<dbReference type="GO" id="GO:0005737">
    <property type="term" value="C:cytoplasm"/>
    <property type="evidence" value="ECO:0007669"/>
    <property type="project" value="TreeGrafter"/>
</dbReference>
<evidence type="ECO:0000259" key="2">
    <source>
        <dbReference type="Pfam" id="PF01841"/>
    </source>
</evidence>
<feature type="compositionally biased region" description="Basic and acidic residues" evidence="1">
    <location>
        <begin position="200"/>
        <end position="236"/>
    </location>
</feature>
<proteinExistence type="predicted"/>
<protein>
    <recommendedName>
        <fullName evidence="2">Transglutaminase-like domain-containing protein</fullName>
    </recommendedName>
</protein>
<feature type="region of interest" description="Disordered" evidence="1">
    <location>
        <begin position="24"/>
        <end position="296"/>
    </location>
</feature>
<feature type="compositionally biased region" description="Pro residues" evidence="1">
    <location>
        <begin position="42"/>
        <end position="52"/>
    </location>
</feature>
<feature type="compositionally biased region" description="Polar residues" evidence="1">
    <location>
        <begin position="358"/>
        <end position="372"/>
    </location>
</feature>
<dbReference type="EMBL" id="SRPY01000228">
    <property type="protein sequence ID" value="KAG5926879.1"/>
    <property type="molecule type" value="Genomic_DNA"/>
</dbReference>
<feature type="compositionally biased region" description="Pro residues" evidence="1">
    <location>
        <begin position="248"/>
        <end position="263"/>
    </location>
</feature>
<evidence type="ECO:0000313" key="4">
    <source>
        <dbReference type="Proteomes" id="UP000811619"/>
    </source>
</evidence>
<keyword evidence="4" id="KW-1185">Reference proteome</keyword>
<reference evidence="3" key="1">
    <citation type="journal article" date="2020" name="bioRxiv">
        <title>Whole genome comparisons of ergot fungi reveals the divergence and evolution of species within the genus Claviceps are the result of varying mechanisms driving genome evolution and host range expansion.</title>
        <authorList>
            <person name="Wyka S.A."/>
            <person name="Mondo S.J."/>
            <person name="Liu M."/>
            <person name="Dettman J."/>
            <person name="Nalam V."/>
            <person name="Broders K.D."/>
        </authorList>
    </citation>
    <scope>NUCLEOTIDE SEQUENCE</scope>
    <source>
        <strain evidence="3">CCC 489</strain>
    </source>
</reference>
<dbReference type="PANTHER" id="PTHR46333:SF5">
    <property type="entry name" value="TRANSGLUTAMINASE-LIKE DOMAIN-CONTAINING PROTEIN"/>
    <property type="match status" value="1"/>
</dbReference>
<feature type="region of interest" description="Disordered" evidence="1">
    <location>
        <begin position="321"/>
        <end position="376"/>
    </location>
</feature>
<accession>A0A8K0J7F5</accession>
<gene>
    <name evidence="3" type="ORF">E4U42_002846</name>
</gene>
<comment type="caution">
    <text evidence="3">The sequence shown here is derived from an EMBL/GenBank/DDBJ whole genome shotgun (WGS) entry which is preliminary data.</text>
</comment>
<dbReference type="Gene3D" id="3.10.620.30">
    <property type="match status" value="1"/>
</dbReference>
<dbReference type="InterPro" id="IPR052557">
    <property type="entry name" value="CAP/Cytokinesis_protein"/>
</dbReference>
<name>A0A8K0J7F5_9HYPO</name>
<evidence type="ECO:0000256" key="1">
    <source>
        <dbReference type="SAM" id="MobiDB-lite"/>
    </source>
</evidence>
<feature type="compositionally biased region" description="Low complexity" evidence="1">
    <location>
        <begin position="264"/>
        <end position="286"/>
    </location>
</feature>
<dbReference type="OrthoDB" id="6129702at2759"/>
<feature type="compositionally biased region" description="Low complexity" evidence="1">
    <location>
        <begin position="72"/>
        <end position="84"/>
    </location>
</feature>